<gene>
    <name evidence="1" type="ordered locus">Desor_1212</name>
</gene>
<reference evidence="1 2" key="2">
    <citation type="journal article" date="2012" name="J. Bacteriol.">
        <title>Complete genome sequences of Desulfosporosinus orientis DSM765T, Desulfosporosinus youngiae DSM17734T, Desulfosporosinus meridiei DSM13257T, and Desulfosporosinus acidiphilus DSM22704T.</title>
        <authorList>
            <person name="Pester M."/>
            <person name="Brambilla E."/>
            <person name="Alazard D."/>
            <person name="Rattei T."/>
            <person name="Weinmaier T."/>
            <person name="Han J."/>
            <person name="Lucas S."/>
            <person name="Lapidus A."/>
            <person name="Cheng J.F."/>
            <person name="Goodwin L."/>
            <person name="Pitluck S."/>
            <person name="Peters L."/>
            <person name="Ovchinnikova G."/>
            <person name="Teshima H."/>
            <person name="Detter J.C."/>
            <person name="Han C.S."/>
            <person name="Tapia R."/>
            <person name="Land M.L."/>
            <person name="Hauser L."/>
            <person name="Kyrpides N.C."/>
            <person name="Ivanova N.N."/>
            <person name="Pagani I."/>
            <person name="Huntmann M."/>
            <person name="Wei C.L."/>
            <person name="Davenport K.W."/>
            <person name="Daligault H."/>
            <person name="Chain P.S."/>
            <person name="Chen A."/>
            <person name="Mavromatis K."/>
            <person name="Markowitz V."/>
            <person name="Szeto E."/>
            <person name="Mikhailova N."/>
            <person name="Pati A."/>
            <person name="Wagner M."/>
            <person name="Woyke T."/>
            <person name="Ollivier B."/>
            <person name="Klenk H.P."/>
            <person name="Spring S."/>
            <person name="Loy A."/>
        </authorList>
    </citation>
    <scope>NUCLEOTIDE SEQUENCE [LARGE SCALE GENOMIC DNA]</scope>
    <source>
        <strain evidence="2">ATCC 19365 / DSM 765 / NCIMB 8382 / VKM B-1628</strain>
    </source>
</reference>
<dbReference type="HOGENOM" id="CLU_3308547_0_0_9"/>
<name>G7WCX3_DESOD</name>
<dbReference type="AlphaFoldDB" id="G7WCX3"/>
<protein>
    <submittedName>
        <fullName evidence="1">Uncharacterized protein</fullName>
    </submittedName>
</protein>
<evidence type="ECO:0000313" key="1">
    <source>
        <dbReference type="EMBL" id="AET66879.1"/>
    </source>
</evidence>
<evidence type="ECO:0000313" key="2">
    <source>
        <dbReference type="Proteomes" id="UP000006346"/>
    </source>
</evidence>
<reference evidence="2" key="1">
    <citation type="submission" date="2011-11" db="EMBL/GenBank/DDBJ databases">
        <title>Complete sequence of Desulfosporosinus orientis DSM 765.</title>
        <authorList>
            <person name="Lucas S."/>
            <person name="Han J."/>
            <person name="Lapidus A."/>
            <person name="Cheng J.-F."/>
            <person name="Goodwin L."/>
            <person name="Pitluck S."/>
            <person name="Peters L."/>
            <person name="Ovchinnikova G."/>
            <person name="Teshima H."/>
            <person name="Detter J.C."/>
            <person name="Han C."/>
            <person name="Tapia R."/>
            <person name="Land M."/>
            <person name="Hauser L."/>
            <person name="Kyrpides N."/>
            <person name="Ivanova N."/>
            <person name="Pagani I."/>
            <person name="Pester M."/>
            <person name="Spring S."/>
            <person name="Ollivier B."/>
            <person name="Rattei T."/>
            <person name="Klenk H.-P."/>
            <person name="Wagner M."/>
            <person name="Loy A."/>
            <person name="Woyke T."/>
        </authorList>
    </citation>
    <scope>NUCLEOTIDE SEQUENCE [LARGE SCALE GENOMIC DNA]</scope>
    <source>
        <strain evidence="2">ATCC 19365 / DSM 765 / NCIMB 8382 / VKM B-1628</strain>
    </source>
</reference>
<dbReference type="PATRIC" id="fig|768706.3.peg.1194"/>
<dbReference type="KEGG" id="dor:Desor_1212"/>
<accession>G7WCX3</accession>
<sequence length="39" mass="4251">MSVVSDYCLRTLKDAGVRKEIVKLKLGPGGWHLCDGFAS</sequence>
<dbReference type="Proteomes" id="UP000006346">
    <property type="component" value="Chromosome"/>
</dbReference>
<organism evidence="1 2">
    <name type="scientific">Desulfosporosinus orientis (strain ATCC 19365 / DSM 765 / NCIMB 8382 / VKM B-1628 / Singapore I)</name>
    <name type="common">Desulfotomaculum orientis</name>
    <dbReference type="NCBI Taxonomy" id="768706"/>
    <lineage>
        <taxon>Bacteria</taxon>
        <taxon>Bacillati</taxon>
        <taxon>Bacillota</taxon>
        <taxon>Clostridia</taxon>
        <taxon>Eubacteriales</taxon>
        <taxon>Desulfitobacteriaceae</taxon>
        <taxon>Desulfosporosinus</taxon>
    </lineage>
</organism>
<proteinExistence type="predicted"/>
<dbReference type="EMBL" id="CP003108">
    <property type="protein sequence ID" value="AET66879.1"/>
    <property type="molecule type" value="Genomic_DNA"/>
</dbReference>
<keyword evidence="2" id="KW-1185">Reference proteome</keyword>